<keyword evidence="2" id="KW-0560">Oxidoreductase</keyword>
<dbReference type="PANTHER" id="PTHR24320:SF148">
    <property type="entry name" value="NAD(P)-BINDING ROSSMANN-FOLD SUPERFAMILY PROTEIN"/>
    <property type="match status" value="1"/>
</dbReference>
<dbReference type="Pfam" id="PF00106">
    <property type="entry name" value="adh_short"/>
    <property type="match status" value="1"/>
</dbReference>
<evidence type="ECO:0000256" key="2">
    <source>
        <dbReference type="ARBA" id="ARBA00023002"/>
    </source>
</evidence>
<dbReference type="GO" id="GO:0016491">
    <property type="term" value="F:oxidoreductase activity"/>
    <property type="evidence" value="ECO:0007669"/>
    <property type="project" value="UniProtKB-KW"/>
</dbReference>
<dbReference type="InterPro" id="IPR036291">
    <property type="entry name" value="NAD(P)-bd_dom_sf"/>
</dbReference>
<dbReference type="Proteomes" id="UP000887540">
    <property type="component" value="Unplaced"/>
</dbReference>
<comment type="similarity">
    <text evidence="1">Belongs to the short-chain dehydrogenases/reductases (SDR) family.</text>
</comment>
<evidence type="ECO:0000256" key="1">
    <source>
        <dbReference type="ARBA" id="ARBA00006484"/>
    </source>
</evidence>
<name>A0A914C7W5_9BILA</name>
<dbReference type="WBParaSite" id="ACRNAN_Path_530.g2005.t1">
    <property type="protein sequence ID" value="ACRNAN_Path_530.g2005.t1"/>
    <property type="gene ID" value="ACRNAN_Path_530.g2005"/>
</dbReference>
<protein>
    <submittedName>
        <fullName evidence="4">Uncharacterized protein</fullName>
    </submittedName>
</protein>
<accession>A0A914C7W5</accession>
<dbReference type="SUPFAM" id="SSF51735">
    <property type="entry name" value="NAD(P)-binding Rossmann-fold domains"/>
    <property type="match status" value="1"/>
</dbReference>
<dbReference type="PRINTS" id="PR00081">
    <property type="entry name" value="GDHRDH"/>
</dbReference>
<dbReference type="PANTHER" id="PTHR24320">
    <property type="entry name" value="RETINOL DEHYDROGENASE"/>
    <property type="match status" value="1"/>
</dbReference>
<reference evidence="4" key="1">
    <citation type="submission" date="2022-11" db="UniProtKB">
        <authorList>
            <consortium name="WormBaseParasite"/>
        </authorList>
    </citation>
    <scope>IDENTIFICATION</scope>
</reference>
<proteinExistence type="inferred from homology"/>
<evidence type="ECO:0000313" key="3">
    <source>
        <dbReference type="Proteomes" id="UP000887540"/>
    </source>
</evidence>
<organism evidence="3 4">
    <name type="scientific">Acrobeloides nanus</name>
    <dbReference type="NCBI Taxonomy" id="290746"/>
    <lineage>
        <taxon>Eukaryota</taxon>
        <taxon>Metazoa</taxon>
        <taxon>Ecdysozoa</taxon>
        <taxon>Nematoda</taxon>
        <taxon>Chromadorea</taxon>
        <taxon>Rhabditida</taxon>
        <taxon>Tylenchina</taxon>
        <taxon>Cephalobomorpha</taxon>
        <taxon>Cephaloboidea</taxon>
        <taxon>Cephalobidae</taxon>
        <taxon>Acrobeloides</taxon>
    </lineage>
</organism>
<keyword evidence="3" id="KW-1185">Reference proteome</keyword>
<dbReference type="AlphaFoldDB" id="A0A914C7W5"/>
<sequence>MSLDLISLDSFDTPRKSVLITGANQGIGFETARLLARKDYNVTIACRNESRAKEAVAKLRAKSPNVEIDYVICDLSKLDTVKDCARKLIATNRLYDVLILNAGVLLPSEKRTSDDLETTFQVNYLAQYLLATLLIRHQREHGHQLRVVCLTSVLHRLCGTLYGVKKTSDKWQKMFSDTENGKKWKAYAMSKFATAMMSVNLSQLPGVTAVAVHPGAVRTEMTCKISQKTQKYGKIFKGMLISPEEAAENVFNCVEREYQTGQYQNAKKVSKLSKSVRNEQYCKSLEILSHQLLEKYL</sequence>
<dbReference type="InterPro" id="IPR002347">
    <property type="entry name" value="SDR_fam"/>
</dbReference>
<dbReference type="Gene3D" id="3.40.50.720">
    <property type="entry name" value="NAD(P)-binding Rossmann-like Domain"/>
    <property type="match status" value="1"/>
</dbReference>
<evidence type="ECO:0000313" key="4">
    <source>
        <dbReference type="WBParaSite" id="ACRNAN_Path_530.g2005.t1"/>
    </source>
</evidence>